<evidence type="ECO:0000313" key="1">
    <source>
        <dbReference type="EMBL" id="TEB28220.1"/>
    </source>
</evidence>
<protein>
    <submittedName>
        <fullName evidence="1">Uncharacterized protein</fullName>
    </submittedName>
</protein>
<name>A0A4Y7T233_COPMI</name>
<proteinExistence type="predicted"/>
<evidence type="ECO:0000313" key="2">
    <source>
        <dbReference type="Proteomes" id="UP000298030"/>
    </source>
</evidence>
<sequence length="185" mass="20972">MGACGAPGAGSVEGRRRPSRYWAGRLLPPPRRFLARGVHRHRHWHTPRGHWGYTVTRMRESSIHRGYLRWAITWWSRVERLGCDLARRVPATARMVGRGRCTRIRCIGPREHLLGRYGCRGARRGVAGVGGRIEGPMVGVEVVAREVPELGCVGTTRSHRRSRLRGRGAKSMMVDEKLWRAGRKL</sequence>
<accession>A0A4Y7T233</accession>
<reference evidence="1 2" key="1">
    <citation type="journal article" date="2019" name="Nat. Ecol. Evol.">
        <title>Megaphylogeny resolves global patterns of mushroom evolution.</title>
        <authorList>
            <person name="Varga T."/>
            <person name="Krizsan K."/>
            <person name="Foldi C."/>
            <person name="Dima B."/>
            <person name="Sanchez-Garcia M."/>
            <person name="Sanchez-Ramirez S."/>
            <person name="Szollosi G.J."/>
            <person name="Szarkandi J.G."/>
            <person name="Papp V."/>
            <person name="Albert L."/>
            <person name="Andreopoulos W."/>
            <person name="Angelini C."/>
            <person name="Antonin V."/>
            <person name="Barry K.W."/>
            <person name="Bougher N.L."/>
            <person name="Buchanan P."/>
            <person name="Buyck B."/>
            <person name="Bense V."/>
            <person name="Catcheside P."/>
            <person name="Chovatia M."/>
            <person name="Cooper J."/>
            <person name="Damon W."/>
            <person name="Desjardin D."/>
            <person name="Finy P."/>
            <person name="Geml J."/>
            <person name="Haridas S."/>
            <person name="Hughes K."/>
            <person name="Justo A."/>
            <person name="Karasinski D."/>
            <person name="Kautmanova I."/>
            <person name="Kiss B."/>
            <person name="Kocsube S."/>
            <person name="Kotiranta H."/>
            <person name="LaButti K.M."/>
            <person name="Lechner B.E."/>
            <person name="Liimatainen K."/>
            <person name="Lipzen A."/>
            <person name="Lukacs Z."/>
            <person name="Mihaltcheva S."/>
            <person name="Morgado L.N."/>
            <person name="Niskanen T."/>
            <person name="Noordeloos M.E."/>
            <person name="Ohm R.A."/>
            <person name="Ortiz-Santana B."/>
            <person name="Ovrebo C."/>
            <person name="Racz N."/>
            <person name="Riley R."/>
            <person name="Savchenko A."/>
            <person name="Shiryaev A."/>
            <person name="Soop K."/>
            <person name="Spirin V."/>
            <person name="Szebenyi C."/>
            <person name="Tomsovsky M."/>
            <person name="Tulloss R.E."/>
            <person name="Uehling J."/>
            <person name="Grigoriev I.V."/>
            <person name="Vagvolgyi C."/>
            <person name="Papp T."/>
            <person name="Martin F.M."/>
            <person name="Miettinen O."/>
            <person name="Hibbett D.S."/>
            <person name="Nagy L.G."/>
        </authorList>
    </citation>
    <scope>NUCLEOTIDE SEQUENCE [LARGE SCALE GENOMIC DNA]</scope>
    <source>
        <strain evidence="1 2">FP101781</strain>
    </source>
</reference>
<keyword evidence="2" id="KW-1185">Reference proteome</keyword>
<dbReference type="AlphaFoldDB" id="A0A4Y7T233"/>
<dbReference type="Proteomes" id="UP000298030">
    <property type="component" value="Unassembled WGS sequence"/>
</dbReference>
<dbReference type="EMBL" id="QPFP01000034">
    <property type="protein sequence ID" value="TEB28220.1"/>
    <property type="molecule type" value="Genomic_DNA"/>
</dbReference>
<organism evidence="1 2">
    <name type="scientific">Coprinellus micaceus</name>
    <name type="common">Glistening ink-cap mushroom</name>
    <name type="synonym">Coprinus micaceus</name>
    <dbReference type="NCBI Taxonomy" id="71717"/>
    <lineage>
        <taxon>Eukaryota</taxon>
        <taxon>Fungi</taxon>
        <taxon>Dikarya</taxon>
        <taxon>Basidiomycota</taxon>
        <taxon>Agaricomycotina</taxon>
        <taxon>Agaricomycetes</taxon>
        <taxon>Agaricomycetidae</taxon>
        <taxon>Agaricales</taxon>
        <taxon>Agaricineae</taxon>
        <taxon>Psathyrellaceae</taxon>
        <taxon>Coprinellus</taxon>
    </lineage>
</organism>
<comment type="caution">
    <text evidence="1">The sequence shown here is derived from an EMBL/GenBank/DDBJ whole genome shotgun (WGS) entry which is preliminary data.</text>
</comment>
<gene>
    <name evidence="1" type="ORF">FA13DRAFT_816406</name>
</gene>